<sequence length="184" mass="20941">MPPPEMSQVYLLKELSSYEPQESDTLQLAFQVQGINPVYLPDSYDRPQSTNDILQHFEGKNSKGIFVIITRTVSEPSAAPDTEPKAKQTKRTTKRQSSVRVSKVKQEPEIKQEPEVKRELEQDITIQDNNLEVVPGPAIQKKCLFLIALKEKEPERDIQEKDLEQELLELLYTEAFAGPSWAGC</sequence>
<dbReference type="KEGG" id="ani:ANIA_00552"/>
<keyword evidence="3" id="KW-1185">Reference proteome</keyword>
<proteinExistence type="predicted"/>
<dbReference type="InParanoid" id="Q5BFX8"/>
<accession>Q5BFX8</accession>
<dbReference type="AlphaFoldDB" id="Q5BFX8"/>
<dbReference type="Proteomes" id="UP000000560">
    <property type="component" value="Chromosome VIII"/>
</dbReference>
<protein>
    <submittedName>
        <fullName evidence="2">Uncharacterized protein</fullName>
    </submittedName>
</protein>
<reference evidence="3" key="1">
    <citation type="journal article" date="2005" name="Nature">
        <title>Sequencing of Aspergillus nidulans and comparative analysis with A. fumigatus and A. oryzae.</title>
        <authorList>
            <person name="Galagan J.E."/>
            <person name="Calvo S.E."/>
            <person name="Cuomo C."/>
            <person name="Ma L.J."/>
            <person name="Wortman J.R."/>
            <person name="Batzoglou S."/>
            <person name="Lee S.I."/>
            <person name="Basturkmen M."/>
            <person name="Spevak C.C."/>
            <person name="Clutterbuck J."/>
            <person name="Kapitonov V."/>
            <person name="Jurka J."/>
            <person name="Scazzocchio C."/>
            <person name="Farman M."/>
            <person name="Butler J."/>
            <person name="Purcell S."/>
            <person name="Harris S."/>
            <person name="Braus G.H."/>
            <person name="Draht O."/>
            <person name="Busch S."/>
            <person name="D'Enfert C."/>
            <person name="Bouchier C."/>
            <person name="Goldman G.H."/>
            <person name="Bell-Pedersen D."/>
            <person name="Griffiths-Jones S."/>
            <person name="Doonan J.H."/>
            <person name="Yu J."/>
            <person name="Vienken K."/>
            <person name="Pain A."/>
            <person name="Freitag M."/>
            <person name="Selker E.U."/>
            <person name="Archer D.B."/>
            <person name="Penalva M.A."/>
            <person name="Oakley B.R."/>
            <person name="Momany M."/>
            <person name="Tanaka T."/>
            <person name="Kumagai T."/>
            <person name="Asai K."/>
            <person name="Machida M."/>
            <person name="Nierman W.C."/>
            <person name="Denning D.W."/>
            <person name="Caddick M."/>
            <person name="Hynes M."/>
            <person name="Paoletti M."/>
            <person name="Fischer R."/>
            <person name="Miller B."/>
            <person name="Dyer P."/>
            <person name="Sachs M.S."/>
            <person name="Osmani S.A."/>
            <person name="Birren B.W."/>
        </authorList>
    </citation>
    <scope>NUCLEOTIDE SEQUENCE [LARGE SCALE GENOMIC DNA]</scope>
    <source>
        <strain evidence="3">FGSC A4 / ATCC 38163 / CBS 112.46 / NRRL 194 / M139</strain>
    </source>
</reference>
<evidence type="ECO:0000313" key="3">
    <source>
        <dbReference type="Proteomes" id="UP000000560"/>
    </source>
</evidence>
<dbReference type="RefSeq" id="XP_658156.1">
    <property type="nucleotide sequence ID" value="XM_653064.1"/>
</dbReference>
<name>Q5BFX8_EMENI</name>
<reference evidence="3" key="2">
    <citation type="journal article" date="2009" name="Fungal Genet. Biol.">
        <title>The 2008 update of the Aspergillus nidulans genome annotation: a community effort.</title>
        <authorList>
            <person name="Wortman J.R."/>
            <person name="Gilsenan J.M."/>
            <person name="Joardar V."/>
            <person name="Deegan J."/>
            <person name="Clutterbuck J."/>
            <person name="Andersen M.R."/>
            <person name="Archer D."/>
            <person name="Bencina M."/>
            <person name="Braus G."/>
            <person name="Coutinho P."/>
            <person name="von Dohren H."/>
            <person name="Doonan J."/>
            <person name="Driessen A.J."/>
            <person name="Durek P."/>
            <person name="Espeso E."/>
            <person name="Fekete E."/>
            <person name="Flipphi M."/>
            <person name="Estrada C.G."/>
            <person name="Geysens S."/>
            <person name="Goldman G."/>
            <person name="de Groot P.W."/>
            <person name="Hansen K."/>
            <person name="Harris S.D."/>
            <person name="Heinekamp T."/>
            <person name="Helmstaedt K."/>
            <person name="Henrissat B."/>
            <person name="Hofmann G."/>
            <person name="Homan T."/>
            <person name="Horio T."/>
            <person name="Horiuchi H."/>
            <person name="James S."/>
            <person name="Jones M."/>
            <person name="Karaffa L."/>
            <person name="Karanyi Z."/>
            <person name="Kato M."/>
            <person name="Keller N."/>
            <person name="Kelly D.E."/>
            <person name="Kiel J.A."/>
            <person name="Kim J.M."/>
            <person name="van der Klei I.J."/>
            <person name="Klis F.M."/>
            <person name="Kovalchuk A."/>
            <person name="Krasevec N."/>
            <person name="Kubicek C.P."/>
            <person name="Liu B."/>
            <person name="Maccabe A."/>
            <person name="Meyer V."/>
            <person name="Mirabito P."/>
            <person name="Miskei M."/>
            <person name="Mos M."/>
            <person name="Mullins J."/>
            <person name="Nelson D.R."/>
            <person name="Nielsen J."/>
            <person name="Oakley B.R."/>
            <person name="Osmani S.A."/>
            <person name="Pakula T."/>
            <person name="Paszewski A."/>
            <person name="Paulsen I."/>
            <person name="Pilsyk S."/>
            <person name="Pocsi I."/>
            <person name="Punt P.J."/>
            <person name="Ram A.F."/>
            <person name="Ren Q."/>
            <person name="Robellet X."/>
            <person name="Robson G."/>
            <person name="Seiboth B."/>
            <person name="van Solingen P."/>
            <person name="Specht T."/>
            <person name="Sun J."/>
            <person name="Taheri-Talesh N."/>
            <person name="Takeshita N."/>
            <person name="Ussery D."/>
            <person name="vanKuyk P.A."/>
            <person name="Visser H."/>
            <person name="van de Vondervoort P.J."/>
            <person name="de Vries R.P."/>
            <person name="Walton J."/>
            <person name="Xiang X."/>
            <person name="Xiong Y."/>
            <person name="Zeng A.P."/>
            <person name="Brandt B.W."/>
            <person name="Cornell M.J."/>
            <person name="van den Hondel C.A."/>
            <person name="Visser J."/>
            <person name="Oliver S.G."/>
            <person name="Turner G."/>
        </authorList>
    </citation>
    <scope>GENOME REANNOTATION</scope>
    <source>
        <strain evidence="3">FGSC A4 / ATCC 38163 / CBS 112.46 / NRRL 194 / M139</strain>
    </source>
</reference>
<dbReference type="GeneID" id="2876329"/>
<organism evidence="2 3">
    <name type="scientific">Emericella nidulans (strain FGSC A4 / ATCC 38163 / CBS 112.46 / NRRL 194 / M139)</name>
    <name type="common">Aspergillus nidulans</name>
    <dbReference type="NCBI Taxonomy" id="227321"/>
    <lineage>
        <taxon>Eukaryota</taxon>
        <taxon>Fungi</taxon>
        <taxon>Dikarya</taxon>
        <taxon>Ascomycota</taxon>
        <taxon>Pezizomycotina</taxon>
        <taxon>Eurotiomycetes</taxon>
        <taxon>Eurotiomycetidae</taxon>
        <taxon>Eurotiales</taxon>
        <taxon>Aspergillaceae</taxon>
        <taxon>Aspergillus</taxon>
        <taxon>Aspergillus subgen. Nidulantes</taxon>
    </lineage>
</organism>
<accession>C8VSL5</accession>
<feature type="compositionally biased region" description="Basic and acidic residues" evidence="1">
    <location>
        <begin position="104"/>
        <end position="116"/>
    </location>
</feature>
<gene>
    <name evidence="2" type="ORF">ANIA_00552</name>
</gene>
<dbReference type="EMBL" id="BN001308">
    <property type="protein sequence ID" value="CBF89248.1"/>
    <property type="molecule type" value="Genomic_DNA"/>
</dbReference>
<evidence type="ECO:0000256" key="1">
    <source>
        <dbReference type="SAM" id="MobiDB-lite"/>
    </source>
</evidence>
<evidence type="ECO:0000313" key="2">
    <source>
        <dbReference type="EMBL" id="CBF89248.1"/>
    </source>
</evidence>
<feature type="region of interest" description="Disordered" evidence="1">
    <location>
        <begin position="76"/>
        <end position="116"/>
    </location>
</feature>
<dbReference type="HOGENOM" id="CLU_1229917_0_0_1"/>